<evidence type="ECO:0000259" key="1">
    <source>
        <dbReference type="Pfam" id="PF01850"/>
    </source>
</evidence>
<dbReference type="Gene3D" id="3.40.50.1010">
    <property type="entry name" value="5'-nuclease"/>
    <property type="match status" value="1"/>
</dbReference>
<keyword evidence="3" id="KW-1185">Reference proteome</keyword>
<dbReference type="OrthoDB" id="199285at2"/>
<dbReference type="Proteomes" id="UP000057609">
    <property type="component" value="Chromosome"/>
</dbReference>
<proteinExistence type="predicted"/>
<sequence length="127" mass="13823">MNIVDSSGWLEFFADGPNAGDFAVPLADKSALVVPSITIYEVFKVVCRQRGEDAALQAAALMQQGRVVELSPSLAMIAAKTSLELALPMADSIILATTRLHNGVLWTQDEHFSGLSGVQYYPKRQRE</sequence>
<dbReference type="AlphaFoldDB" id="A0A0B5B6T4"/>
<dbReference type="Pfam" id="PF01850">
    <property type="entry name" value="PIN"/>
    <property type="match status" value="1"/>
</dbReference>
<dbReference type="CDD" id="cd18686">
    <property type="entry name" value="PIN_VapC-like"/>
    <property type="match status" value="1"/>
</dbReference>
<dbReference type="HOGENOM" id="CLU_158031_0_0_7"/>
<evidence type="ECO:0000313" key="3">
    <source>
        <dbReference type="Proteomes" id="UP000057609"/>
    </source>
</evidence>
<dbReference type="RefSeq" id="WP_039739966.1">
    <property type="nucleotide sequence ID" value="NZ_CP009788.1"/>
</dbReference>
<feature type="domain" description="PIN" evidence="1">
    <location>
        <begin position="3"/>
        <end position="114"/>
    </location>
</feature>
<dbReference type="KEGG" id="gpi:GPICK_01635"/>
<dbReference type="SUPFAM" id="SSF88723">
    <property type="entry name" value="PIN domain-like"/>
    <property type="match status" value="1"/>
</dbReference>
<evidence type="ECO:0000313" key="2">
    <source>
        <dbReference type="EMBL" id="AJE02248.1"/>
    </source>
</evidence>
<reference evidence="2 3" key="1">
    <citation type="journal article" date="2015" name="Genome Announc.">
        <title>Complete Genome of Geobacter pickeringii G13T, a Metal-Reducing Isolate from Sedimentary Kaolin Deposits.</title>
        <authorList>
            <person name="Badalamenti J.P."/>
            <person name="Bond D.R."/>
        </authorList>
    </citation>
    <scope>NUCLEOTIDE SEQUENCE [LARGE SCALE GENOMIC DNA]</scope>
    <source>
        <strain evidence="2 3">G13</strain>
    </source>
</reference>
<accession>A0A0B5B6T4</accession>
<dbReference type="InterPro" id="IPR029060">
    <property type="entry name" value="PIN-like_dom_sf"/>
</dbReference>
<gene>
    <name evidence="2" type="ORF">GPICK_01635</name>
</gene>
<dbReference type="InterPro" id="IPR002716">
    <property type="entry name" value="PIN_dom"/>
</dbReference>
<dbReference type="EMBL" id="CP009788">
    <property type="protein sequence ID" value="AJE02248.1"/>
    <property type="molecule type" value="Genomic_DNA"/>
</dbReference>
<dbReference type="STRING" id="345632.GPICK_01635"/>
<organism evidence="2 3">
    <name type="scientific">Geobacter pickeringii</name>
    <dbReference type="NCBI Taxonomy" id="345632"/>
    <lineage>
        <taxon>Bacteria</taxon>
        <taxon>Pseudomonadati</taxon>
        <taxon>Thermodesulfobacteriota</taxon>
        <taxon>Desulfuromonadia</taxon>
        <taxon>Geobacterales</taxon>
        <taxon>Geobacteraceae</taxon>
        <taxon>Geobacter</taxon>
    </lineage>
</organism>
<protein>
    <submittedName>
        <fullName evidence="2">Twitching motility protein PilT</fullName>
    </submittedName>
</protein>
<name>A0A0B5B6T4_9BACT</name>